<evidence type="ECO:0000256" key="7">
    <source>
        <dbReference type="ARBA" id="ARBA00023317"/>
    </source>
</evidence>
<comment type="catalytic activity">
    <reaction evidence="8">
        <text>L-arginine + H(+) = agmatine + CO2</text>
        <dbReference type="Rhea" id="RHEA:17641"/>
        <dbReference type="ChEBI" id="CHEBI:15378"/>
        <dbReference type="ChEBI" id="CHEBI:16526"/>
        <dbReference type="ChEBI" id="CHEBI:32682"/>
        <dbReference type="ChEBI" id="CHEBI:58145"/>
        <dbReference type="EC" id="4.1.1.19"/>
    </reaction>
</comment>
<dbReference type="Gene3D" id="3.50.20.10">
    <property type="entry name" value="Pyruvoyl-Dependent Histidine Decarboxylase, subunit B"/>
    <property type="match status" value="1"/>
</dbReference>
<gene>
    <name evidence="9" type="ORF">GFC01_02905</name>
</gene>
<protein>
    <recommendedName>
        <fullName evidence="4">Pyruvoyl-dependent arginine decarboxylase AaxB</fullName>
        <ecNumber evidence="3">4.1.1.19</ecNumber>
    </recommendedName>
</protein>
<comment type="similarity">
    <text evidence="2">Belongs to the pyruvoyl-dependent arginine decarboxylase family.</text>
</comment>
<dbReference type="GO" id="GO:0006527">
    <property type="term" value="P:L-arginine catabolic process"/>
    <property type="evidence" value="ECO:0007669"/>
    <property type="project" value="InterPro"/>
</dbReference>
<keyword evidence="6 9" id="KW-0456">Lyase</keyword>
<dbReference type="EC" id="4.1.1.19" evidence="3"/>
<organism evidence="9 10">
    <name type="scientific">Desulfofundulus thermobenzoicus</name>
    <dbReference type="NCBI Taxonomy" id="29376"/>
    <lineage>
        <taxon>Bacteria</taxon>
        <taxon>Bacillati</taxon>
        <taxon>Bacillota</taxon>
        <taxon>Clostridia</taxon>
        <taxon>Eubacteriales</taxon>
        <taxon>Peptococcaceae</taxon>
        <taxon>Desulfofundulus</taxon>
    </lineage>
</organism>
<dbReference type="Pfam" id="PF01862">
    <property type="entry name" value="PvlArgDC"/>
    <property type="match status" value="1"/>
</dbReference>
<evidence type="ECO:0000256" key="6">
    <source>
        <dbReference type="ARBA" id="ARBA00023239"/>
    </source>
</evidence>
<proteinExistence type="inferred from homology"/>
<keyword evidence="5" id="KW-0210">Decarboxylase</keyword>
<name>A0A6N7IML7_9FIRM</name>
<dbReference type="OrthoDB" id="9783061at2"/>
<comment type="caution">
    <text evidence="9">The sequence shown here is derived from an EMBL/GenBank/DDBJ whole genome shotgun (WGS) entry which is preliminary data.</text>
</comment>
<evidence type="ECO:0000256" key="4">
    <source>
        <dbReference type="ARBA" id="ARBA00014727"/>
    </source>
</evidence>
<accession>A0A6N7IML7</accession>
<dbReference type="PANTHER" id="PTHR40438:SF1">
    <property type="entry name" value="PYRUVOYL-DEPENDENT ARGININE DECARBOXYLASE"/>
    <property type="match status" value="1"/>
</dbReference>
<sequence length="152" mass="16318">MLPTPTKYTLVAGAGEGQTPLNAFDRALLESGAGNVNLIRVSSILPPGARYVETLPLPPGALVPVAYGAIKSSTPGDRIAAAVAVGIPEQGFGVIMEYSGYNYREEAERIIRQMVEEAFAMRGMEIKTYMVKAVEHRVQKAGAAFAGLLMWY</sequence>
<dbReference type="RefSeq" id="WP_152945153.1">
    <property type="nucleotide sequence ID" value="NZ_WHYR01000005.1"/>
</dbReference>
<dbReference type="SFLD" id="SFLDG01170">
    <property type="entry name" value="Pyruvoyl-dependent_arginine_de"/>
    <property type="match status" value="1"/>
</dbReference>
<dbReference type="SUPFAM" id="SSF56271">
    <property type="entry name" value="Pyruvoyl-dependent histidine and arginine decarboxylases"/>
    <property type="match status" value="1"/>
</dbReference>
<dbReference type="AlphaFoldDB" id="A0A6N7IML7"/>
<evidence type="ECO:0000256" key="3">
    <source>
        <dbReference type="ARBA" id="ARBA00012426"/>
    </source>
</evidence>
<dbReference type="Gene3D" id="3.30.60.30">
    <property type="match status" value="1"/>
</dbReference>
<dbReference type="InterPro" id="IPR016105">
    <property type="entry name" value="Pyr-dep_his/arg-deCO2ase_sand"/>
</dbReference>
<evidence type="ECO:0000256" key="8">
    <source>
        <dbReference type="ARBA" id="ARBA00049309"/>
    </source>
</evidence>
<dbReference type="GO" id="GO:0008792">
    <property type="term" value="F:arginine decarboxylase activity"/>
    <property type="evidence" value="ECO:0007669"/>
    <property type="project" value="UniProtKB-EC"/>
</dbReference>
<reference evidence="9 10" key="1">
    <citation type="submission" date="2019-10" db="EMBL/GenBank/DDBJ databases">
        <title>Comparative genomics of sulfur disproportionating microorganisms.</title>
        <authorList>
            <person name="Ward L.M."/>
            <person name="Bertran E."/>
            <person name="Johnston D."/>
        </authorList>
    </citation>
    <scope>NUCLEOTIDE SEQUENCE [LARGE SCALE GENOMIC DNA]</scope>
    <source>
        <strain evidence="9 10">DSM 14055</strain>
    </source>
</reference>
<dbReference type="InterPro" id="IPR002724">
    <property type="entry name" value="Pyruvoyl-dep_arg_deCO2ase"/>
</dbReference>
<evidence type="ECO:0000256" key="1">
    <source>
        <dbReference type="ARBA" id="ARBA00001928"/>
    </source>
</evidence>
<comment type="cofactor">
    <cofactor evidence="1">
        <name>pyruvate</name>
        <dbReference type="ChEBI" id="CHEBI:15361"/>
    </cofactor>
</comment>
<evidence type="ECO:0000313" key="10">
    <source>
        <dbReference type="Proteomes" id="UP000441717"/>
    </source>
</evidence>
<keyword evidence="10" id="KW-1185">Reference proteome</keyword>
<dbReference type="EMBL" id="WHYR01000005">
    <property type="protein sequence ID" value="MQL51225.1"/>
    <property type="molecule type" value="Genomic_DNA"/>
</dbReference>
<keyword evidence="7" id="KW-0670">Pyruvate</keyword>
<evidence type="ECO:0000256" key="2">
    <source>
        <dbReference type="ARBA" id="ARBA00008611"/>
    </source>
</evidence>
<dbReference type="HAMAP" id="MF_01404">
    <property type="entry name" value="PvlArgDC"/>
    <property type="match status" value="1"/>
</dbReference>
<evidence type="ECO:0000256" key="5">
    <source>
        <dbReference type="ARBA" id="ARBA00022793"/>
    </source>
</evidence>
<dbReference type="InterPro" id="IPR016104">
    <property type="entry name" value="Pyr-dep_his/arg-deCO2ase"/>
</dbReference>
<dbReference type="PANTHER" id="PTHR40438">
    <property type="entry name" value="PYRUVOYL-DEPENDENT ARGININE DECARBOXYLASE"/>
    <property type="match status" value="1"/>
</dbReference>
<dbReference type="SFLD" id="SFLDS00055">
    <property type="entry name" value="Pyruvoyl-Dependent_Histidine/A"/>
    <property type="match status" value="1"/>
</dbReference>
<dbReference type="SFLD" id="SFLDF00471">
    <property type="entry name" value="Pyruvoyl-dependent_arginine_de"/>
    <property type="match status" value="1"/>
</dbReference>
<evidence type="ECO:0000313" key="9">
    <source>
        <dbReference type="EMBL" id="MQL51225.1"/>
    </source>
</evidence>
<dbReference type="Proteomes" id="UP000441717">
    <property type="component" value="Unassembled WGS sequence"/>
</dbReference>
<dbReference type="NCBIfam" id="TIGR00286">
    <property type="entry name" value="pyruvoyl-dependent arginine decarboxylase"/>
    <property type="match status" value="1"/>
</dbReference>